<protein>
    <submittedName>
        <fullName evidence="1">Uncharacterized protein</fullName>
    </submittedName>
</protein>
<evidence type="ECO:0000313" key="1">
    <source>
        <dbReference type="EMBL" id="KAJ3537835.1"/>
    </source>
</evidence>
<dbReference type="EMBL" id="JANHOG010001393">
    <property type="protein sequence ID" value="KAJ3537835.1"/>
    <property type="molecule type" value="Genomic_DNA"/>
</dbReference>
<name>A0ACC1SEH5_9APHY</name>
<reference evidence="1" key="1">
    <citation type="submission" date="2022-07" db="EMBL/GenBank/DDBJ databases">
        <title>Genome Sequence of Phlebia brevispora.</title>
        <authorList>
            <person name="Buettner E."/>
        </authorList>
    </citation>
    <scope>NUCLEOTIDE SEQUENCE</scope>
    <source>
        <strain evidence="1">MPL23</strain>
    </source>
</reference>
<dbReference type="Proteomes" id="UP001148662">
    <property type="component" value="Unassembled WGS sequence"/>
</dbReference>
<comment type="caution">
    <text evidence="1">The sequence shown here is derived from an EMBL/GenBank/DDBJ whole genome shotgun (WGS) entry which is preliminary data.</text>
</comment>
<gene>
    <name evidence="1" type="ORF">NM688_g6617</name>
</gene>
<organism evidence="1 2">
    <name type="scientific">Phlebia brevispora</name>
    <dbReference type="NCBI Taxonomy" id="194682"/>
    <lineage>
        <taxon>Eukaryota</taxon>
        <taxon>Fungi</taxon>
        <taxon>Dikarya</taxon>
        <taxon>Basidiomycota</taxon>
        <taxon>Agaricomycotina</taxon>
        <taxon>Agaricomycetes</taxon>
        <taxon>Polyporales</taxon>
        <taxon>Meruliaceae</taxon>
        <taxon>Phlebia</taxon>
    </lineage>
</organism>
<proteinExistence type="predicted"/>
<keyword evidence="2" id="KW-1185">Reference proteome</keyword>
<evidence type="ECO:0000313" key="2">
    <source>
        <dbReference type="Proteomes" id="UP001148662"/>
    </source>
</evidence>
<sequence>MLKKYVAEGIQNANLRPPREGDPHSNATTQKRRKAIDRIRSRDPDASRRVDGAEIETAITPLLINFPAPATFSSLPTSTTLARRLGRHVARYWGNVMLWPETTSPPAGSPSTDAQAKLPPTPESTPTTKRFKSSYTIEDGDNNKENIPPLRVEALRTPTRSGRSLRRTASGYMTPPRTRPTPRRASVSATSRSSIPATASPPVALTTPSSSPPAALQPICARARALLRPTCNSVVPMAGRGCERDQIVAFIKPLTESLEGGDEHSIFYISGSPGTGKTAMVMSVLHDMRGELQAADVTVITINCMALNNVEALWDRLKDEIHDENSKVTKNNKVKRTKETSFETIRRLFTKQQTKWYVNVMHIVSEANFIWLQALSYSMSWITLLQPLKR</sequence>
<accession>A0ACC1SEH5</accession>